<dbReference type="AlphaFoldDB" id="A0A250IYA5"/>
<evidence type="ECO:0000313" key="3">
    <source>
        <dbReference type="EMBL" id="ATB36151.1"/>
    </source>
</evidence>
<feature type="region of interest" description="Disordered" evidence="1">
    <location>
        <begin position="27"/>
        <end position="50"/>
    </location>
</feature>
<accession>A0A250IYA5</accession>
<dbReference type="EMBL" id="CP022098">
    <property type="protein sequence ID" value="ATB36151.1"/>
    <property type="molecule type" value="Genomic_DNA"/>
</dbReference>
<organism evidence="3 4">
    <name type="scientific">Cystobacter fuscus</name>
    <dbReference type="NCBI Taxonomy" id="43"/>
    <lineage>
        <taxon>Bacteria</taxon>
        <taxon>Pseudomonadati</taxon>
        <taxon>Myxococcota</taxon>
        <taxon>Myxococcia</taxon>
        <taxon>Myxococcales</taxon>
        <taxon>Cystobacterineae</taxon>
        <taxon>Archangiaceae</taxon>
        <taxon>Cystobacter</taxon>
    </lineage>
</organism>
<feature type="compositionally biased region" description="Basic and acidic residues" evidence="1">
    <location>
        <begin position="64"/>
        <end position="74"/>
    </location>
</feature>
<proteinExistence type="predicted"/>
<feature type="chain" id="PRO_5012151335" evidence="2">
    <location>
        <begin position="19"/>
        <end position="139"/>
    </location>
</feature>
<feature type="compositionally biased region" description="Basic and acidic residues" evidence="1">
    <location>
        <begin position="115"/>
        <end position="139"/>
    </location>
</feature>
<sequence>MKELLAVSLLLWCGLSLAAPRVPKAVPNKATVQSVKTPPNPNGRKGGTEHQAKVKEVAQEVEARGLQPKTEHMVETPGGTKSKRFVDVVGTDKKTEEVKEMHQVGLQTKKGQPVTRERQALDDIQKAEGKRPEFHPYNK</sequence>
<evidence type="ECO:0000256" key="2">
    <source>
        <dbReference type="SAM" id="SignalP"/>
    </source>
</evidence>
<gene>
    <name evidence="3" type="ORF">CYFUS_001565</name>
</gene>
<dbReference type="KEGG" id="cfus:CYFUS_001565"/>
<keyword evidence="2" id="KW-0732">Signal</keyword>
<reference evidence="3 4" key="1">
    <citation type="submission" date="2017-06" db="EMBL/GenBank/DDBJ databases">
        <title>Sequencing and comparative analysis of myxobacterial genomes.</title>
        <authorList>
            <person name="Rupp O."/>
            <person name="Goesmann A."/>
            <person name="Sogaard-Andersen L."/>
        </authorList>
    </citation>
    <scope>NUCLEOTIDE SEQUENCE [LARGE SCALE GENOMIC DNA]</scope>
    <source>
        <strain evidence="3 4">DSM 52655</strain>
    </source>
</reference>
<name>A0A250IYA5_9BACT</name>
<feature type="region of interest" description="Disordered" evidence="1">
    <location>
        <begin position="64"/>
        <end position="139"/>
    </location>
</feature>
<feature type="compositionally biased region" description="Basic and acidic residues" evidence="1">
    <location>
        <begin position="84"/>
        <end position="102"/>
    </location>
</feature>
<evidence type="ECO:0000256" key="1">
    <source>
        <dbReference type="SAM" id="MobiDB-lite"/>
    </source>
</evidence>
<dbReference type="Proteomes" id="UP000217257">
    <property type="component" value="Chromosome"/>
</dbReference>
<evidence type="ECO:0000313" key="4">
    <source>
        <dbReference type="Proteomes" id="UP000217257"/>
    </source>
</evidence>
<protein>
    <submittedName>
        <fullName evidence="3">Uncharacterized protein</fullName>
    </submittedName>
</protein>
<feature type="signal peptide" evidence="2">
    <location>
        <begin position="1"/>
        <end position="18"/>
    </location>
</feature>
<dbReference type="RefSeq" id="WP_157758311.1">
    <property type="nucleotide sequence ID" value="NZ_CP022098.1"/>
</dbReference>